<accession>A0ABT0L9E6</accession>
<sequence length="207" mass="23711">MQQGKAWDELRAKIEVMYPQLMTGLNGAVSKQDLAQLTVWFKQEVKQELPANLLTLYSANDGENQSVTLGYMFGLSFMSLSQVLRTLEDGRAFLEEYDDEVHAFCASRETGKVKLLLANAKWVPLLTDGCDNFIGLDFDPDSQGTFGQVINFGPDEEEKFVFADSLEEFFELLFHCLEHAVWDSDAHMFHFQKMQFIDALKMIYFEC</sequence>
<dbReference type="RefSeq" id="WP_248939584.1">
    <property type="nucleotide sequence ID" value="NZ_JAKIKS010000021.1"/>
</dbReference>
<evidence type="ECO:0000313" key="2">
    <source>
        <dbReference type="EMBL" id="MCL1124304.1"/>
    </source>
</evidence>
<evidence type="ECO:0000313" key="3">
    <source>
        <dbReference type="Proteomes" id="UP001203423"/>
    </source>
</evidence>
<keyword evidence="3" id="KW-1185">Reference proteome</keyword>
<dbReference type="InterPro" id="IPR037883">
    <property type="entry name" value="Knr4/Smi1-like_sf"/>
</dbReference>
<dbReference type="PANTHER" id="PTHR47432:SF1">
    <property type="entry name" value="CELL WALL ASSEMBLY REGULATOR SMI1"/>
    <property type="match status" value="1"/>
</dbReference>
<comment type="caution">
    <text evidence="2">The sequence shown here is derived from an EMBL/GenBank/DDBJ whole genome shotgun (WGS) entry which is preliminary data.</text>
</comment>
<feature type="domain" description="Knr4/Smi1-like" evidence="1">
    <location>
        <begin position="41"/>
        <end position="171"/>
    </location>
</feature>
<dbReference type="EMBL" id="JAKIKS010000021">
    <property type="protein sequence ID" value="MCL1124304.1"/>
    <property type="molecule type" value="Genomic_DNA"/>
</dbReference>
<proteinExistence type="predicted"/>
<name>A0ABT0L9E6_9GAMM</name>
<gene>
    <name evidence="2" type="ORF">L2764_07420</name>
</gene>
<dbReference type="InterPro" id="IPR018958">
    <property type="entry name" value="Knr4/Smi1-like_dom"/>
</dbReference>
<reference evidence="2 3" key="1">
    <citation type="submission" date="2022-01" db="EMBL/GenBank/DDBJ databases">
        <title>Whole genome-based taxonomy of the Shewanellaceae.</title>
        <authorList>
            <person name="Martin-Rodriguez A.J."/>
        </authorList>
    </citation>
    <scope>NUCLEOTIDE SEQUENCE [LARGE SCALE GENOMIC DNA]</scope>
    <source>
        <strain evidence="2 3">DSM 17177</strain>
    </source>
</reference>
<dbReference type="SUPFAM" id="SSF160631">
    <property type="entry name" value="SMI1/KNR4-like"/>
    <property type="match status" value="1"/>
</dbReference>
<dbReference type="InterPro" id="IPR051873">
    <property type="entry name" value="KNR4/SMI1_regulator"/>
</dbReference>
<dbReference type="Pfam" id="PF09346">
    <property type="entry name" value="SMI1_KNR4"/>
    <property type="match status" value="1"/>
</dbReference>
<protein>
    <submittedName>
        <fullName evidence="2">SMI1/KNR4 family protein</fullName>
    </submittedName>
</protein>
<dbReference type="PANTHER" id="PTHR47432">
    <property type="entry name" value="CELL WALL ASSEMBLY REGULATOR SMI1"/>
    <property type="match status" value="1"/>
</dbReference>
<dbReference type="Proteomes" id="UP001203423">
    <property type="component" value="Unassembled WGS sequence"/>
</dbReference>
<evidence type="ECO:0000259" key="1">
    <source>
        <dbReference type="Pfam" id="PF09346"/>
    </source>
</evidence>
<organism evidence="2 3">
    <name type="scientific">Shewanella surugensis</name>
    <dbReference type="NCBI Taxonomy" id="212020"/>
    <lineage>
        <taxon>Bacteria</taxon>
        <taxon>Pseudomonadati</taxon>
        <taxon>Pseudomonadota</taxon>
        <taxon>Gammaproteobacteria</taxon>
        <taxon>Alteromonadales</taxon>
        <taxon>Shewanellaceae</taxon>
        <taxon>Shewanella</taxon>
    </lineage>
</organism>